<dbReference type="Gene3D" id="2.10.10.20">
    <property type="entry name" value="Carbohydrate-binding module superfamily 5/12"/>
    <property type="match status" value="1"/>
</dbReference>
<name>D6PKG1_9ZZZZ</name>
<dbReference type="AlphaFoldDB" id="D6PKG1"/>
<dbReference type="EMBL" id="GU943125">
    <property type="protein sequence ID" value="ADD96212.1"/>
    <property type="molecule type" value="Genomic_DNA"/>
</dbReference>
<organism evidence="1">
    <name type="scientific">uncultured organism MedDCM-OCT-S06-C2377</name>
    <dbReference type="NCBI Taxonomy" id="743624"/>
    <lineage>
        <taxon>unclassified sequences</taxon>
        <taxon>environmental samples</taxon>
    </lineage>
</organism>
<sequence>MATINLGSIKFNWKGTYAGGTAYVVDDVVEYNGSSYVCILASTGNLPTNATYFEQMSSAGTNGTDGTDLTTTLTTRGDIVYKGASALERLAKGTTGQVLKQGTNDPEWGDSGGLTLKKQAFWHDDSFSNIGGSGQLVLTQPYTTKGTNSVFLLDASVYVGHNASINPDVNNITIFAFLEDGSGNKYRFGFYKTSGVYATGATSLSGNYWLEDTDGSVSLDNNWNSQRRSFSNVGGNQTSDQTNYVASTFASGTSLNLKVYLADGGGTNLYYNRSNANSTGHGRSFYAITEIKGYE</sequence>
<protein>
    <submittedName>
        <fullName evidence="1">Uncharacterized protein</fullName>
    </submittedName>
</protein>
<reference evidence="1" key="1">
    <citation type="journal article" date="2010" name="ISME J.">
        <title>Metagenome of the Mediterranean deep chlorophyll maximum studied by direct and fosmid library 454 pyrosequencing.</title>
        <authorList>
            <person name="Ghai R."/>
            <person name="Martin-Cuadrado A.B."/>
            <person name="Molto A.G."/>
            <person name="Heredia I.G."/>
            <person name="Cabrera R."/>
            <person name="Martin J."/>
            <person name="Verdu M."/>
            <person name="Deschamps P."/>
            <person name="Moreira D."/>
            <person name="Lopez-Garcia P."/>
            <person name="Mira A."/>
            <person name="Rodriguez-Valera F."/>
        </authorList>
    </citation>
    <scope>NUCLEOTIDE SEQUENCE</scope>
</reference>
<accession>D6PKG1</accession>
<proteinExistence type="predicted"/>
<evidence type="ECO:0000313" key="1">
    <source>
        <dbReference type="EMBL" id="ADD96212.1"/>
    </source>
</evidence>